<evidence type="ECO:0000313" key="1">
    <source>
        <dbReference type="EMBL" id="QCG76325.1"/>
    </source>
</evidence>
<sequence>MDFIFLLQHNTSIILYRNSIIELYTEDEMPVIDIDITNSMFIYLGIFNDKTAILYLQQNTHSIHIESSNSYYMIRMRNMYHRNVYYIITHGLY</sequence>
<dbReference type="EMBL" id="MK797984">
    <property type="protein sequence ID" value="QCG76325.1"/>
    <property type="molecule type" value="Genomic_DNA"/>
</dbReference>
<organism evidence="1 2">
    <name type="scientific">Pseudomonas phage vB_PaeM_PA5oct</name>
    <dbReference type="NCBI Taxonomy" id="2163605"/>
    <lineage>
        <taxon>Viruses</taxon>
        <taxon>Duplodnaviria</taxon>
        <taxon>Heunggongvirae</taxon>
        <taxon>Uroviricota</taxon>
        <taxon>Caudoviricetes</taxon>
        <taxon>Arenbergviridae</taxon>
        <taxon>Wroclawvirus</taxon>
        <taxon>Wroclawvirus PA5oct</taxon>
    </lineage>
</organism>
<proteinExistence type="predicted"/>
<evidence type="ECO:0000313" key="2">
    <source>
        <dbReference type="Proteomes" id="UP000316733"/>
    </source>
</evidence>
<protein>
    <submittedName>
        <fullName evidence="1">Uncharacterized protein</fullName>
    </submittedName>
</protein>
<reference evidence="2" key="1">
    <citation type="journal article" date="2020" name="bioRxiv">
        <title>Integrative omics analysis of Pseudomonas aeruginosa virus PA5oct highlights the molecular complexity of jumbo phages.</title>
        <authorList>
            <person name="Lood C."/>
            <person name="Danis-Wlodarczyk K."/>
            <person name="Blasdel B.G."/>
            <person name="Jang H.B."/>
            <person name="Vandenheuvel D."/>
            <person name="Briers Y."/>
            <person name="Noben J.-P."/>
            <person name="van Noort V."/>
            <person name="Drulis-Kawa Z."/>
            <person name="Lavigne R."/>
        </authorList>
    </citation>
    <scope>NUCLEOTIDE SEQUENCE [LARGE SCALE GENOMIC DNA]</scope>
</reference>
<keyword evidence="2" id="KW-1185">Reference proteome</keyword>
<name>A0A4Y5JVJ8_9CAUD</name>
<dbReference type="Proteomes" id="UP000316733">
    <property type="component" value="Segment"/>
</dbReference>
<gene>
    <name evidence="1" type="ORF">EST35_0457</name>
</gene>
<accession>A0A4Y5JVJ8</accession>